<evidence type="ECO:0000256" key="4">
    <source>
        <dbReference type="PROSITE-ProRule" id="PRU00335"/>
    </source>
</evidence>
<evidence type="ECO:0000313" key="6">
    <source>
        <dbReference type="EMBL" id="SDW64151.1"/>
    </source>
</evidence>
<dbReference type="SUPFAM" id="SSF46689">
    <property type="entry name" value="Homeodomain-like"/>
    <property type="match status" value="1"/>
</dbReference>
<gene>
    <name evidence="6" type="ORF">SAMN05421504_1011133</name>
</gene>
<dbReference type="InterPro" id="IPR036271">
    <property type="entry name" value="Tet_transcr_reg_TetR-rel_C_sf"/>
</dbReference>
<dbReference type="GO" id="GO:0000976">
    <property type="term" value="F:transcription cis-regulatory region binding"/>
    <property type="evidence" value="ECO:0007669"/>
    <property type="project" value="TreeGrafter"/>
</dbReference>
<dbReference type="STRING" id="589385.SAMN05421504_1011133"/>
<dbReference type="AlphaFoldDB" id="A0A1H2V767"/>
<organism evidence="6 7">
    <name type="scientific">Amycolatopsis xylanica</name>
    <dbReference type="NCBI Taxonomy" id="589385"/>
    <lineage>
        <taxon>Bacteria</taxon>
        <taxon>Bacillati</taxon>
        <taxon>Actinomycetota</taxon>
        <taxon>Actinomycetes</taxon>
        <taxon>Pseudonocardiales</taxon>
        <taxon>Pseudonocardiaceae</taxon>
        <taxon>Amycolatopsis</taxon>
    </lineage>
</organism>
<keyword evidence="1" id="KW-0805">Transcription regulation</keyword>
<dbReference type="PROSITE" id="PS50977">
    <property type="entry name" value="HTH_TETR_2"/>
    <property type="match status" value="1"/>
</dbReference>
<evidence type="ECO:0000256" key="2">
    <source>
        <dbReference type="ARBA" id="ARBA00023125"/>
    </source>
</evidence>
<dbReference type="InterPro" id="IPR049445">
    <property type="entry name" value="TetR_SbtR-like_C"/>
</dbReference>
<dbReference type="Pfam" id="PF00440">
    <property type="entry name" value="TetR_N"/>
    <property type="match status" value="1"/>
</dbReference>
<dbReference type="Pfam" id="PF21597">
    <property type="entry name" value="TetR_C_43"/>
    <property type="match status" value="1"/>
</dbReference>
<evidence type="ECO:0000313" key="7">
    <source>
        <dbReference type="Proteomes" id="UP000199515"/>
    </source>
</evidence>
<dbReference type="PANTHER" id="PTHR30055:SF234">
    <property type="entry name" value="HTH-TYPE TRANSCRIPTIONAL REGULATOR BETI"/>
    <property type="match status" value="1"/>
</dbReference>
<dbReference type="InterPro" id="IPR001647">
    <property type="entry name" value="HTH_TetR"/>
</dbReference>
<keyword evidence="3" id="KW-0804">Transcription</keyword>
<accession>A0A1H2V767</accession>
<name>A0A1H2V767_9PSEU</name>
<evidence type="ECO:0000256" key="1">
    <source>
        <dbReference type="ARBA" id="ARBA00023015"/>
    </source>
</evidence>
<feature type="DNA-binding region" description="H-T-H motif" evidence="4">
    <location>
        <begin position="28"/>
        <end position="47"/>
    </location>
</feature>
<keyword evidence="7" id="KW-1185">Reference proteome</keyword>
<sequence>MRADARRNRARVLEAAEAVFAAKGTSAPTEEVAKAAGVGVGTVFRHFPTKEALLEAVLIDRLHRFAEEAEVAAEADDPGTTFYEFLTGWIEMSAAKNAYSDALAAAGVEVPKAGSVVGARLKAALAVVLKRAQEAGAVRADMGVDELLPVVIGAARAAEHIGADHDLRARTVAIIFSGLKPGI</sequence>
<protein>
    <submittedName>
        <fullName evidence="6">DNA-binding transcriptional regulator, AcrR family</fullName>
    </submittedName>
</protein>
<feature type="domain" description="HTH tetR-type" evidence="5">
    <location>
        <begin position="6"/>
        <end position="65"/>
    </location>
</feature>
<dbReference type="PRINTS" id="PR00455">
    <property type="entry name" value="HTHTETR"/>
</dbReference>
<dbReference type="GO" id="GO:0003700">
    <property type="term" value="F:DNA-binding transcription factor activity"/>
    <property type="evidence" value="ECO:0007669"/>
    <property type="project" value="TreeGrafter"/>
</dbReference>
<keyword evidence="2 4" id="KW-0238">DNA-binding</keyword>
<dbReference type="Gene3D" id="1.10.357.10">
    <property type="entry name" value="Tetracycline Repressor, domain 2"/>
    <property type="match status" value="1"/>
</dbReference>
<dbReference type="EMBL" id="FNON01000001">
    <property type="protein sequence ID" value="SDW64151.1"/>
    <property type="molecule type" value="Genomic_DNA"/>
</dbReference>
<dbReference type="PANTHER" id="PTHR30055">
    <property type="entry name" value="HTH-TYPE TRANSCRIPTIONAL REGULATOR RUTR"/>
    <property type="match status" value="1"/>
</dbReference>
<dbReference type="SUPFAM" id="SSF48498">
    <property type="entry name" value="Tetracyclin repressor-like, C-terminal domain"/>
    <property type="match status" value="1"/>
</dbReference>
<dbReference type="InterPro" id="IPR050109">
    <property type="entry name" value="HTH-type_TetR-like_transc_reg"/>
</dbReference>
<dbReference type="Proteomes" id="UP000199515">
    <property type="component" value="Unassembled WGS sequence"/>
</dbReference>
<evidence type="ECO:0000259" key="5">
    <source>
        <dbReference type="PROSITE" id="PS50977"/>
    </source>
</evidence>
<reference evidence="6 7" key="1">
    <citation type="submission" date="2016-10" db="EMBL/GenBank/DDBJ databases">
        <authorList>
            <person name="de Groot N.N."/>
        </authorList>
    </citation>
    <scope>NUCLEOTIDE SEQUENCE [LARGE SCALE GENOMIC DNA]</scope>
    <source>
        <strain evidence="6 7">CPCC 202699</strain>
    </source>
</reference>
<dbReference type="InterPro" id="IPR009057">
    <property type="entry name" value="Homeodomain-like_sf"/>
</dbReference>
<evidence type="ECO:0000256" key="3">
    <source>
        <dbReference type="ARBA" id="ARBA00023163"/>
    </source>
</evidence>
<proteinExistence type="predicted"/>